<dbReference type="SMART" id="SM00231">
    <property type="entry name" value="FA58C"/>
    <property type="match status" value="28"/>
</dbReference>
<feature type="domain" description="F5/8 type C" evidence="1">
    <location>
        <begin position="2948"/>
        <end position="3098"/>
    </location>
</feature>
<comment type="caution">
    <text evidence="2">The sequence shown here is derived from an EMBL/GenBank/DDBJ whole genome shotgun (WGS) entry which is preliminary data.</text>
</comment>
<feature type="domain" description="F5/8 type C" evidence="1">
    <location>
        <begin position="155"/>
        <end position="307"/>
    </location>
</feature>
<feature type="domain" description="F5/8 type C" evidence="1">
    <location>
        <begin position="771"/>
        <end position="921"/>
    </location>
</feature>
<dbReference type="EMBL" id="CALNXI010000238">
    <property type="protein sequence ID" value="CAH3022884.1"/>
    <property type="molecule type" value="Genomic_DNA"/>
</dbReference>
<feature type="domain" description="F5/8 type C" evidence="1">
    <location>
        <begin position="1"/>
        <end position="149"/>
    </location>
</feature>
<feature type="domain" description="F5/8 type C" evidence="1">
    <location>
        <begin position="2323"/>
        <end position="2473"/>
    </location>
</feature>
<feature type="domain" description="F5/8 type C" evidence="1">
    <location>
        <begin position="2636"/>
        <end position="2787"/>
    </location>
</feature>
<dbReference type="PROSITE" id="PS01286">
    <property type="entry name" value="FA58C_2"/>
    <property type="match status" value="8"/>
</dbReference>
<feature type="domain" description="F5/8 type C" evidence="1">
    <location>
        <begin position="3716"/>
        <end position="3866"/>
    </location>
</feature>
<feature type="domain" description="F5/8 type C" evidence="1">
    <location>
        <begin position="1082"/>
        <end position="1232"/>
    </location>
</feature>
<feature type="domain" description="F5/8 type C" evidence="1">
    <location>
        <begin position="3252"/>
        <end position="3402"/>
    </location>
</feature>
<gene>
    <name evidence="2" type="ORF">PEVE_00017248</name>
</gene>
<feature type="domain" description="F5/8 type C" evidence="1">
    <location>
        <begin position="1237"/>
        <end position="1387"/>
    </location>
</feature>
<dbReference type="InterPro" id="IPR008979">
    <property type="entry name" value="Galactose-bd-like_sf"/>
</dbReference>
<dbReference type="PANTHER" id="PTHR24543:SF325">
    <property type="entry name" value="F5_8 TYPE C DOMAIN-CONTAINING PROTEIN"/>
    <property type="match status" value="1"/>
</dbReference>
<feature type="domain" description="F5/8 type C" evidence="1">
    <location>
        <begin position="1863"/>
        <end position="2007"/>
    </location>
</feature>
<evidence type="ECO:0000259" key="1">
    <source>
        <dbReference type="PROSITE" id="PS50022"/>
    </source>
</evidence>
<dbReference type="Gene3D" id="2.60.120.260">
    <property type="entry name" value="Galactose-binding domain-like"/>
    <property type="match status" value="29"/>
</dbReference>
<reference evidence="2 3" key="1">
    <citation type="submission" date="2022-05" db="EMBL/GenBank/DDBJ databases">
        <authorList>
            <consortium name="Genoscope - CEA"/>
            <person name="William W."/>
        </authorList>
    </citation>
    <scope>NUCLEOTIDE SEQUENCE [LARGE SCALE GENOMIC DNA]</scope>
</reference>
<feature type="domain" description="F5/8 type C" evidence="1">
    <location>
        <begin position="2167"/>
        <end position="2317"/>
    </location>
</feature>
<feature type="domain" description="F5/8 type C" evidence="1">
    <location>
        <begin position="4340"/>
        <end position="4476"/>
    </location>
</feature>
<feature type="domain" description="F5/8 type C" evidence="1">
    <location>
        <begin position="2791"/>
        <end position="2942"/>
    </location>
</feature>
<feature type="domain" description="F5/8 type C" evidence="1">
    <location>
        <begin position="3561"/>
        <end position="3711"/>
    </location>
</feature>
<proteinExistence type="predicted"/>
<feature type="domain" description="F5/8 type C" evidence="1">
    <location>
        <begin position="3407"/>
        <end position="3555"/>
    </location>
</feature>
<feature type="domain" description="F5/8 type C" evidence="1">
    <location>
        <begin position="3103"/>
        <end position="3247"/>
    </location>
</feature>
<feature type="domain" description="F5/8 type C" evidence="1">
    <location>
        <begin position="312"/>
        <end position="462"/>
    </location>
</feature>
<dbReference type="Pfam" id="PF00754">
    <property type="entry name" value="F5_F8_type_C"/>
    <property type="match status" value="29"/>
</dbReference>
<dbReference type="Proteomes" id="UP001159427">
    <property type="component" value="Unassembled WGS sequence"/>
</dbReference>
<feature type="domain" description="F5/8 type C" evidence="1">
    <location>
        <begin position="4029"/>
        <end position="4179"/>
    </location>
</feature>
<feature type="domain" description="F5/8 type C" evidence="1">
    <location>
        <begin position="622"/>
        <end position="766"/>
    </location>
</feature>
<dbReference type="PROSITE" id="PS01285">
    <property type="entry name" value="FA58C_1"/>
    <property type="match status" value="17"/>
</dbReference>
<organism evidence="2 3">
    <name type="scientific">Porites evermanni</name>
    <dbReference type="NCBI Taxonomy" id="104178"/>
    <lineage>
        <taxon>Eukaryota</taxon>
        <taxon>Metazoa</taxon>
        <taxon>Cnidaria</taxon>
        <taxon>Anthozoa</taxon>
        <taxon>Hexacorallia</taxon>
        <taxon>Scleractinia</taxon>
        <taxon>Fungiina</taxon>
        <taxon>Poritidae</taxon>
        <taxon>Porites</taxon>
    </lineage>
</organism>
<dbReference type="PANTHER" id="PTHR24543">
    <property type="entry name" value="MULTICOPPER OXIDASE-RELATED"/>
    <property type="match status" value="1"/>
</dbReference>
<feature type="domain" description="F5/8 type C" evidence="1">
    <location>
        <begin position="926"/>
        <end position="1076"/>
    </location>
</feature>
<dbReference type="SUPFAM" id="SSF49785">
    <property type="entry name" value="Galactose-binding domain-like"/>
    <property type="match status" value="29"/>
</dbReference>
<dbReference type="CDD" id="cd00057">
    <property type="entry name" value="FA58C"/>
    <property type="match status" value="28"/>
</dbReference>
<feature type="domain" description="F5/8 type C" evidence="1">
    <location>
        <begin position="2012"/>
        <end position="2162"/>
    </location>
</feature>
<feature type="domain" description="F5/8 type C" evidence="1">
    <location>
        <begin position="2478"/>
        <end position="2629"/>
    </location>
</feature>
<dbReference type="PROSITE" id="PS50022">
    <property type="entry name" value="FA58C_3"/>
    <property type="match status" value="29"/>
</dbReference>
<feature type="domain" description="F5/8 type C" evidence="1">
    <location>
        <begin position="1393"/>
        <end position="1547"/>
    </location>
</feature>
<feature type="domain" description="F5/8 type C" evidence="1">
    <location>
        <begin position="3873"/>
        <end position="4024"/>
    </location>
</feature>
<accession>A0ABN8M430</accession>
<protein>
    <recommendedName>
        <fullName evidence="1">F5/8 type C domain-containing protein</fullName>
    </recommendedName>
</protein>
<evidence type="ECO:0000313" key="3">
    <source>
        <dbReference type="Proteomes" id="UP001159427"/>
    </source>
</evidence>
<feature type="domain" description="F5/8 type C" evidence="1">
    <location>
        <begin position="4185"/>
        <end position="4335"/>
    </location>
</feature>
<evidence type="ECO:0000313" key="2">
    <source>
        <dbReference type="EMBL" id="CAH3022884.1"/>
    </source>
</evidence>
<feature type="domain" description="F5/8 type C" evidence="1">
    <location>
        <begin position="1552"/>
        <end position="1702"/>
    </location>
</feature>
<keyword evidence="3" id="KW-1185">Reference proteome</keyword>
<dbReference type="InterPro" id="IPR000421">
    <property type="entry name" value="FA58C"/>
</dbReference>
<feature type="domain" description="F5/8 type C" evidence="1">
    <location>
        <begin position="1708"/>
        <end position="1858"/>
    </location>
</feature>
<sequence>MPLGMEDQRILSGHLRASSSYNYNHGPDRARLNIYAGHGRTGAWVARYRNTKQWLQVDLRQMSIIKGIATQGRREAHQWVRSYHLSYSRFGSRFRAYVAYGRVKVFRGNYDIYHTVGHKILPAIKAQFIRIHPRSWYSYIAIRVELYGCRARERFYNRPIGLQNYRIKNAAITASSQWDQNHAPWLARLHRSRRGRFIGAWSSRRNDYKQWLQVDMGRSMKVTGIATQGRQDADQWVTAYYVYISSDGVTFAKVKHWWNYVKTFQGNRDRMSVQTHSIDPPIYGRYVRIIPRGWRSHISMRLELYGGPWNRCDMPLGLEDGRVPDPLIRASSFYNYYCGPFNARLNRRRFGRQGGAWCAKGRDRRQWLQVDFGALSTVSAVATQGRQNSAQWVTSYYISYSRNGYKFAPYREGRRTRIFQGNYDRFIIVRHRLKKRITARFFRIHPVTWYSWISMRVEFYGCVVGPRCNKPLGLQNGRIRSSQLTASSSWDRNHGPNNGRLYFHQRGKSGAWCARHNNRLQWYQVNFGRATRVVKVATQGRKDYRQWVTQYYLSFSQDGIHFADYKQNSNRKYFTGNRDQNSVVQHGLYPRIKAYIIRVHPWGWYRHISMRVEFYGCREDRCVMPLGLEDKRVPNGHLTASSYYNYRLSPWYGRLNSIYSWSVRRNRVGQWFQVNFVELMRIKGVATQGRQNANQWVRSYTVRYSVDGMSFRPYRENRRAKIFIGNTDRHSVVYHQFVRPFKAIYVRIYPRSWYGWISMRAELYGCSASLCNRPLGMRNGRIRNHKITASSSYNRFHAAWLGRLGRVKTGRYIGAWCAKHKNYNQWFKVDFGRPMKITKIATQGRQDVGHWITSYYVSFSADNIHWAMYRFRSVNKLFQANRDQNSIKMNAINPAIRARFIRLHPRGWHGYPCLRAEFYGCAVDRCDVPLGIQDGRITRSMFSASSMYNHYYGPWCARLQAQNRGQIRGGWIAKYRNTKQWLQVDLGTVSIVKRIATQARYDANQWVTSYTVSYSNNGVRFFPYKQARRTRLFQGNSERYFVVVHRLRPAVRGRYIRINPKSWYGWIAMRLELFGCRLGKLCNRPMGLQNNRLKNHFMTSSSRWDKYHGPYQARLNIRRHGRYIGAWSSQYNNRYQWLQVDFAGPAKIIRICTQGRQDLNQWVTQYYVTRSLDAVNYRPYKERNNIKYFSGNRDQNTVVCHPFIPALRCRYVRVHPWGWYRHISMRAEFYGCRTDKCTMPLGIEDRRILSGHLRASSSYNYNHGPDRARLNIYASHGRTGAWVAKYRNTKQWLQVDLRQLSIIKGIATQGRREAHQYVSRYTLSYSVKGLRFRPYVAYGRIKVFRGNYDIYHTVSLKIIPPIRARFLRIHPKSWRSYIAMRVELYGCRYRERFFDQAVGIQTGKIKNAAFTASSQWDKFHAPFRARLHIRKQGRYIGAWASRPNNHNQWLMVDLGIPTEVTGIATQGRQDAAQWVTAFWVYYSLDGMHFSRVTYWWDYIRVSTFRGNVDQNGLRTHSFNPPLYARLIKINPRGWRSHISMRLELYGGAYSKCDVPIGLEDRRVPDQLITASSFYNYYCAPRNARLRQRRVGRLGGAWCAKRSDRRQWLKIDLGGLTRVSRIASQGRQNSDQWVTSYYVSYSTKGYRFITYKENRRTKIFQGNFDRYIVVQHRFIRPLTGRCFKVHPVTWRSWISMRVELYGCVIGPRCDRPLGMKNGRIRSNQITASSSWDRNHGPGNARLHWRKSRARVGAWSTRHNNHYQFLQVYFKRPTRVVKIATQGRQDARQWVTKYFVAYSQDGANFAEYKENSNRKYITGNRDQNTVVQYRFFPPIKARFIQIRPWGWYRHISMRVEFYGCAEDRCNMPLGLEDKRLTPGDISASSYYNAYLAPWYGRLNHIYSWSVRTRNSKQWMKVNFGDVMRFKGIATQGRSNANQWVMSYVVTYSGDDVTYVPYKERRRVKIFSGNSDRNSVVYHRFLRSFSAAYVKIHPRTWYGWISMRVELYGCARPLCNTALGLQSGRLRNNKISASSEYNVYHGARLGRLGRKKRGRYVGAWCTRANNRNQWLKVDFSRPMKITKILTQGRQDAAQWVTYYKVSSSLDGVHWQVYRFKNSDKIFRGNNDQNSIKIQALTPPVYGRFIRIHPWSWYRHISMRVEFYGCKTDPCDIPLGMQDGRITPSMLTASSMYNHYYGPWNARLHARNYGSTRGGWIAKYRNRNQWLQIDFGTKSRVKRICTQGRYDANQFVKSYTVSFSVKGDKFVPYKEGRRTRLFQANIERYYVVCHRFFRPFIARYVRINVRSWYSYISMRVELFGCRLGKQCNQPMGLQNGRLRNTQMTGSSQWNKYHAPFLGRLHRTRHGKYVGAWCARSNNRYQYLQVDFKRPVKIIKLSTQGRQDVSQWVTQYYIKHSVNAINFVEYKERNSRKYFTGNRDRNTVVTNPFNPAIRGRYIRVCPWGWYRHISMRVEFYGCFTDRCSLPLGMEDRRILSGNLRASSSYNYNHGPDRARLNIYASHGRTGAWVAKYRNTKQWLQIDLGQMCIVKGIATQGRRKGHLEWVKSYVLSYSKDGLRFRAYSVGGRLKVFRGNYDVYHTVAQRISPNLRARYVRIHPKTWRSRIAMRIELYGCRYKERLCDRALGMQSGRIRNRAIKASSQWDNNHAAYLGRLKRLRRGKLMGAWSARHNNYNQWIQVDLRKSMKVTGVATQGREETSQWVTAFYVLYSSDGVKFAKVKDWWDVTKTFPANVDRYSVRNNPLPYPIYGRFVRLQVRGWRSHISMRLELYGCPWSRYDVPLGIEDGRFPDQLITASSFYNYYCAPRNARLRQRRVGRYGGAWCARRSVRNTWLQFDFGGRTRVTRVCTQGRQNADQWVTSYYVKYSKSGQRFIPYREGRRTKIFAGNYDRYIVVCNRFIRPISGRYFRIYPTTWRSWISMRVEFYGCATGPRCNKPLGMQSGRIRHTQLSASSSWDVNHGPRNGRLHFRRTGSRMGAWCARHNNRYQWYQVDFGRAMRIVKIATMGRQDYAQWVTQYFVTYSQDGASFAEYKENSNRKYFSGNRDQNSVVQYRLFPPIRARFIRVHPWGWYKHISMRMEFYGCPEDPCNVPLGIEDKRITNGQLSASSYYNHYLAPWHGRLNHRWSWSVRHRNNRQWLQVNFQEIYRFRGIATQGRQDANQWVKSYALSYGLNGVDFAPYKERGRVKLFTANTDRHSVVYHRFIRRVAAVFVRVHPKTWYGWISMRIEFFGCSAALCNRALGMRSGAIKNAQITASSAYNKFHAASLGRLGRTKRGRYIGAWCARHNNHNQWFKVDFGLPMKITKIDTQGRQDYGQWVTRYLLSSSQDGIHWSMYRYKSNDQYFPANRDQHSKVSNVINPPIIARFVRIIPRGWYRHICMRVEFYGCKADKCDVPLGIQDGRITQSMLTASSMYNRYYGPWSARLQARNHGAMRGGWLARVNNNRQWLQIDLGAKSVVKRIATQGRYDANQWVTSYTVSYSNNGVRFYPYRENRRIFPANQERYFVVFHRFFKPFAARFVRVKVRSWYGHIALRVELYGCSLGRQCNQPMGLQSGRLKNHLVTASSQWDKYHAAFLARLHWQRRGRYMGAWSARHNNRYQWLQLDFGRWAKIIRLATQGRQDTDQWVTQYYVKHSLDGMRFVDYQERNTRKYFTGNRDRNTVVMYPFNPPIRCRFLRIVPWGWRSHISMRVEAYGCYTDRCTMPLGMEDRRILSGHLRASSSYNYNHGPDRARLNIYAGHGRTGAWVARYRNTKQWLQVDLRQLSIIKGIATQGRREAHQYVSSYTLSYSLKGVRFRMYSVYGRIKLFRGNYNIYNTVLHKLTPAIKARFIRIHPRTWRSYIAMRVELYGCRARENFCNRPVGIQNGRIRNSAMSSSSRWNNYHAPWLARLHRARSGRLMGAWSSRHNNHNQFLQVDMGRSMKLSGINTQGRQDADQWVTAYFILYSSDGTHFSYVREWWDNVKTFRGNYDRNGIQTHSFDPPIYGRFVRLNPRGWKSHISMRLELYGCPWSKCDVPLGLEDGRIPNPMFRASSSYNYYCAARNARLHQRRAGRNGGAWCSRTRNNRQWLQVDFGTDTIVTRVCTQGRHNADQWVTSYYVSFSSRGQRFITYKEGRRTKIFAGNFDRFIVVKNRFLRPIKARYFRINPVTWRSWISMRVEFYGCIVGPQCNKPLGMQNGRIRAIQITASSSWDKNHSPNNGRLFFRRTGSRMGAWCARHNTRYQWLSVDFGRTMRVVKIATQGRQDYRQWVTQYYLSYSQDNVYFAEYEQNSARKYFTGNRDQNTVVQYRLFPRVIARYIRVHPWGWYKHISMRVEFYGCPEARCSVPIGFEDKRLPNGAMTASSYYNRYLAPWHGRINHRWSWSARRSTRTQWLQVYFGGLARITGISSQGRQDANQWVKTFVLTLSRDGIRFAKYPKTACQTLEVGRGNSRRAREGVNALRFLVRLKTFCPFPFKRLLR</sequence>
<feature type="domain" description="F5/8 type C" evidence="1">
    <location>
        <begin position="468"/>
        <end position="617"/>
    </location>
</feature>
<name>A0ABN8M430_9CNID</name>